<keyword evidence="2" id="KW-1185">Reference proteome</keyword>
<name>A0A9X5HDW7_9ACTN</name>
<dbReference type="EMBL" id="JAAGNA010000763">
    <property type="protein sequence ID" value="NEC51213.1"/>
    <property type="molecule type" value="Genomic_DNA"/>
</dbReference>
<evidence type="ECO:0000313" key="1">
    <source>
        <dbReference type="EMBL" id="NEC51213.1"/>
    </source>
</evidence>
<evidence type="ECO:0000313" key="2">
    <source>
        <dbReference type="Proteomes" id="UP000471745"/>
    </source>
</evidence>
<feature type="non-terminal residue" evidence="1">
    <location>
        <position position="1"/>
    </location>
</feature>
<keyword evidence="1" id="KW-0378">Hydrolase</keyword>
<protein>
    <submittedName>
        <fullName evidence="1">Glycoside hydrolase</fullName>
    </submittedName>
</protein>
<sequence>SVRGAAVSAALCREATPGALPAAAGRTVWFDRGDNRGTSPKGGDFARGHYKGQCADDEYAAGIAWTGRLGSARTPDALYCRPLA</sequence>
<dbReference type="AlphaFoldDB" id="A0A9X5HDW7"/>
<reference evidence="1 2" key="1">
    <citation type="submission" date="2020-01" db="EMBL/GenBank/DDBJ databases">
        <title>Insect and environment-associated Actinomycetes.</title>
        <authorList>
            <person name="Currrie C."/>
            <person name="Chevrette M."/>
            <person name="Carlson C."/>
            <person name="Stubbendieck R."/>
            <person name="Wendt-Pienkowski E."/>
        </authorList>
    </citation>
    <scope>NUCLEOTIDE SEQUENCE [LARGE SCALE GENOMIC DNA]</scope>
    <source>
        <strain evidence="1 2">SID8189</strain>
    </source>
</reference>
<organism evidence="1 2">
    <name type="scientific">Actinospica acidiphila</name>
    <dbReference type="NCBI Taxonomy" id="304899"/>
    <lineage>
        <taxon>Bacteria</taxon>
        <taxon>Bacillati</taxon>
        <taxon>Actinomycetota</taxon>
        <taxon>Actinomycetes</taxon>
        <taxon>Catenulisporales</taxon>
        <taxon>Actinospicaceae</taxon>
        <taxon>Actinospica</taxon>
    </lineage>
</organism>
<accession>A0A9X5HDW7</accession>
<dbReference type="Proteomes" id="UP000471745">
    <property type="component" value="Unassembled WGS sequence"/>
</dbReference>
<proteinExistence type="predicted"/>
<gene>
    <name evidence="1" type="ORF">G3I18_21985</name>
</gene>
<comment type="caution">
    <text evidence="1">The sequence shown here is derived from an EMBL/GenBank/DDBJ whole genome shotgun (WGS) entry which is preliminary data.</text>
</comment>
<dbReference type="GO" id="GO:0016787">
    <property type="term" value="F:hydrolase activity"/>
    <property type="evidence" value="ECO:0007669"/>
    <property type="project" value="UniProtKB-KW"/>
</dbReference>